<evidence type="ECO:0000256" key="1">
    <source>
        <dbReference type="ARBA" id="ARBA00023604"/>
    </source>
</evidence>
<reference evidence="2 3" key="1">
    <citation type="journal article" date="2025" name="Microbiol. Resour. Announc.">
        <title>Draft genome sequences for Neonectria magnoliae and Neonectria punicea, canker pathogens of Liriodendron tulipifera and Acer saccharum in West Virginia.</title>
        <authorList>
            <person name="Petronek H.M."/>
            <person name="Kasson M.T."/>
            <person name="Metheny A.M."/>
            <person name="Stauder C.M."/>
            <person name="Lovett B."/>
            <person name="Lynch S.C."/>
            <person name="Garnas J.R."/>
            <person name="Kasson L.R."/>
            <person name="Stajich J.E."/>
        </authorList>
    </citation>
    <scope>NUCLEOTIDE SEQUENCE [LARGE SCALE GENOMIC DNA]</scope>
    <source>
        <strain evidence="2 3">NRRL 64653</strain>
    </source>
</reference>
<gene>
    <name evidence="2" type="ORF">QQX98_003148</name>
</gene>
<evidence type="ECO:0000313" key="2">
    <source>
        <dbReference type="EMBL" id="KAK7419776.1"/>
    </source>
</evidence>
<proteinExistence type="inferred from homology"/>
<name>A0ABR1HGT6_9HYPO</name>
<keyword evidence="3" id="KW-1185">Reference proteome</keyword>
<accession>A0ABR1HGT6</accession>
<dbReference type="EMBL" id="JAZAVJ010000035">
    <property type="protein sequence ID" value="KAK7419776.1"/>
    <property type="molecule type" value="Genomic_DNA"/>
</dbReference>
<dbReference type="Proteomes" id="UP001498476">
    <property type="component" value="Unassembled WGS sequence"/>
</dbReference>
<dbReference type="PANTHER" id="PTHR34598">
    <property type="entry name" value="BLL6449 PROTEIN"/>
    <property type="match status" value="1"/>
</dbReference>
<dbReference type="InterPro" id="IPR044053">
    <property type="entry name" value="AsaB-like"/>
</dbReference>
<sequence>MWSPRDETAILNYAKRLSIYDKEVPYQILSDFPGEYKKSNVEFGPAPVAETIHDIRGRESDFKADSHGFQVCRQETKVQDWISKDVIETQYYAEMDRLLKNELEGVDETFFYDWRPRKNIPFKNEGVSKVDLDDLSQYLLPVGNAHIGQSVRENGRRTNTN</sequence>
<comment type="similarity">
    <text evidence="1">Belongs to the asaB hydroxylase/desaturase family.</text>
</comment>
<organism evidence="2 3">
    <name type="scientific">Neonectria punicea</name>
    <dbReference type="NCBI Taxonomy" id="979145"/>
    <lineage>
        <taxon>Eukaryota</taxon>
        <taxon>Fungi</taxon>
        <taxon>Dikarya</taxon>
        <taxon>Ascomycota</taxon>
        <taxon>Pezizomycotina</taxon>
        <taxon>Sordariomycetes</taxon>
        <taxon>Hypocreomycetidae</taxon>
        <taxon>Hypocreales</taxon>
        <taxon>Nectriaceae</taxon>
        <taxon>Neonectria</taxon>
    </lineage>
</organism>
<evidence type="ECO:0000313" key="3">
    <source>
        <dbReference type="Proteomes" id="UP001498476"/>
    </source>
</evidence>
<protein>
    <submittedName>
        <fullName evidence="2">Uncharacterized protein</fullName>
    </submittedName>
</protein>
<comment type="caution">
    <text evidence="2">The sequence shown here is derived from an EMBL/GenBank/DDBJ whole genome shotgun (WGS) entry which is preliminary data.</text>
</comment>
<dbReference type="PANTHER" id="PTHR34598:SF3">
    <property type="entry name" value="OXIDOREDUCTASE AN1597"/>
    <property type="match status" value="1"/>
</dbReference>